<name>A0A7H0SRL5_9CORY</name>
<proteinExistence type="predicted"/>
<reference evidence="1 2" key="1">
    <citation type="submission" date="2019-12" db="EMBL/GenBank/DDBJ databases">
        <title>Corynebacterium sp. nov., isolated from feces of the Anser Albifrons in China.</title>
        <authorList>
            <person name="Liu Q."/>
        </authorList>
    </citation>
    <scope>NUCLEOTIDE SEQUENCE [LARGE SCALE GENOMIC DNA]</scope>
    <source>
        <strain evidence="1 2">4H37-19</strain>
    </source>
</reference>
<accession>A0A7H0SRL5</accession>
<sequence length="144" mass="16308">MKILTSPQKISTILFWYWLLSALAFLALRTLGLRNNSNNFQDLSTDPGLTIAFTLACLSLIVAVFLKSLTSQGFSPLLRIFLPVIFIQQILLWNFPGAAGVGLLWWNRPRWPQPLHHQISTWVFYPALALIIAASLLMWIVQVS</sequence>
<keyword evidence="2" id="KW-1185">Reference proteome</keyword>
<gene>
    <name evidence="1" type="ORF">GP475_11520</name>
</gene>
<dbReference type="AlphaFoldDB" id="A0A7H0SRL5"/>
<organism evidence="1 2">
    <name type="scientific">Corynebacterium poyangense</name>
    <dbReference type="NCBI Taxonomy" id="2684405"/>
    <lineage>
        <taxon>Bacteria</taxon>
        <taxon>Bacillati</taxon>
        <taxon>Actinomycetota</taxon>
        <taxon>Actinomycetes</taxon>
        <taxon>Mycobacteriales</taxon>
        <taxon>Corynebacteriaceae</taxon>
        <taxon>Corynebacterium</taxon>
    </lineage>
</organism>
<evidence type="ECO:0000313" key="1">
    <source>
        <dbReference type="EMBL" id="QNQ91190.1"/>
    </source>
</evidence>
<dbReference type="EMBL" id="CP046884">
    <property type="protein sequence ID" value="QNQ91190.1"/>
    <property type="molecule type" value="Genomic_DNA"/>
</dbReference>
<dbReference type="RefSeq" id="WP_187974500.1">
    <property type="nucleotide sequence ID" value="NZ_CP046884.1"/>
</dbReference>
<dbReference type="Proteomes" id="UP000516320">
    <property type="component" value="Chromosome"/>
</dbReference>
<dbReference type="KEGG" id="cpoy:GP475_11520"/>
<evidence type="ECO:0000313" key="2">
    <source>
        <dbReference type="Proteomes" id="UP000516320"/>
    </source>
</evidence>
<protein>
    <submittedName>
        <fullName evidence="1">Uncharacterized protein</fullName>
    </submittedName>
</protein>